<name>E2AYA3_CAMFO</name>
<dbReference type="Proteomes" id="UP000000311">
    <property type="component" value="Unassembled WGS sequence"/>
</dbReference>
<sequence length="253" mass="29057">MPKTRRAGRKNQVRRLRQNYERTADRYSFIVDKNYCDPEYELLFANASKVTCKIVWLKQLIPIDADVTPYRPASILSHEDHRAVQSTTTVNHALINSGGNIGDISRSSILNLHIKITSSLMRPREFHNLITPAPSIPLDLSQRFCQKACEFANNNTRTTLCSFCYYPLSAEERLQYNYAIKHRLIIGESIGYACYCCGNRLSSTRISDECSEFSQRYLDYWLRSANFPTNQDGNIVIPIVYSEKDSTDTESED</sequence>
<evidence type="ECO:0000313" key="2">
    <source>
        <dbReference type="Proteomes" id="UP000000311"/>
    </source>
</evidence>
<proteinExistence type="predicted"/>
<keyword evidence="2" id="KW-1185">Reference proteome</keyword>
<reference evidence="1 2" key="1">
    <citation type="journal article" date="2010" name="Science">
        <title>Genomic comparison of the ants Camponotus floridanus and Harpegnathos saltator.</title>
        <authorList>
            <person name="Bonasio R."/>
            <person name="Zhang G."/>
            <person name="Ye C."/>
            <person name="Mutti N.S."/>
            <person name="Fang X."/>
            <person name="Qin N."/>
            <person name="Donahue G."/>
            <person name="Yang P."/>
            <person name="Li Q."/>
            <person name="Li C."/>
            <person name="Zhang P."/>
            <person name="Huang Z."/>
            <person name="Berger S.L."/>
            <person name="Reinberg D."/>
            <person name="Wang J."/>
            <person name="Liebig J."/>
        </authorList>
    </citation>
    <scope>NUCLEOTIDE SEQUENCE [LARGE SCALE GENOMIC DNA]</scope>
    <source>
        <strain evidence="2">C129</strain>
    </source>
</reference>
<evidence type="ECO:0000313" key="1">
    <source>
        <dbReference type="EMBL" id="EFN61586.1"/>
    </source>
</evidence>
<dbReference type="InParanoid" id="E2AYA3"/>
<organism evidence="2">
    <name type="scientific">Camponotus floridanus</name>
    <name type="common">Florida carpenter ant</name>
    <dbReference type="NCBI Taxonomy" id="104421"/>
    <lineage>
        <taxon>Eukaryota</taxon>
        <taxon>Metazoa</taxon>
        <taxon>Ecdysozoa</taxon>
        <taxon>Arthropoda</taxon>
        <taxon>Hexapoda</taxon>
        <taxon>Insecta</taxon>
        <taxon>Pterygota</taxon>
        <taxon>Neoptera</taxon>
        <taxon>Endopterygota</taxon>
        <taxon>Hymenoptera</taxon>
        <taxon>Apocrita</taxon>
        <taxon>Aculeata</taxon>
        <taxon>Formicoidea</taxon>
        <taxon>Formicidae</taxon>
        <taxon>Formicinae</taxon>
        <taxon>Camponotus</taxon>
    </lineage>
</organism>
<protein>
    <submittedName>
        <fullName evidence="1">Uncharacterized protein</fullName>
    </submittedName>
</protein>
<gene>
    <name evidence="1" type="ORF">EAG_05437</name>
</gene>
<dbReference type="EMBL" id="GL443836">
    <property type="protein sequence ID" value="EFN61586.1"/>
    <property type="molecule type" value="Genomic_DNA"/>
</dbReference>
<dbReference type="AlphaFoldDB" id="E2AYA3"/>
<accession>E2AYA3</accession>